<evidence type="ECO:0000313" key="2">
    <source>
        <dbReference type="EMBL" id="SMH70471.1"/>
    </source>
</evidence>
<evidence type="ECO:0000313" key="3">
    <source>
        <dbReference type="Proteomes" id="UP000230607"/>
    </source>
</evidence>
<accession>A0A2H1FCJ0</accession>
<sequence length="42" mass="4514">MLLVQLGTVGFTKTLTKIPEKYNDSIVGFVIAAIGIYILVSS</sequence>
<name>A0A2H1FCJ0_9ARCH</name>
<gene>
    <name evidence="2" type="ORF">NCS_10278</name>
</gene>
<reference evidence="3" key="1">
    <citation type="submission" date="2017-03" db="EMBL/GenBank/DDBJ databases">
        <authorList>
            <person name="Herbold C."/>
        </authorList>
    </citation>
    <scope>NUCLEOTIDE SEQUENCE [LARGE SCALE GENOMIC DNA]</scope>
</reference>
<organism evidence="2 3">
    <name type="scientific">Candidatus Nitrosotalea okcheonensis</name>
    <dbReference type="NCBI Taxonomy" id="1903276"/>
    <lineage>
        <taxon>Archaea</taxon>
        <taxon>Nitrososphaerota</taxon>
        <taxon>Nitrososphaeria</taxon>
        <taxon>Nitrosotaleales</taxon>
        <taxon>Nitrosotaleaceae</taxon>
        <taxon>Nitrosotalea</taxon>
    </lineage>
</organism>
<proteinExistence type="predicted"/>
<dbReference type="RefSeq" id="WP_255408316.1">
    <property type="nucleotide sequence ID" value="NZ_LT841358.1"/>
</dbReference>
<keyword evidence="3" id="KW-1185">Reference proteome</keyword>
<dbReference type="EMBL" id="LT841358">
    <property type="protein sequence ID" value="SMH70471.1"/>
    <property type="molecule type" value="Genomic_DNA"/>
</dbReference>
<dbReference type="Proteomes" id="UP000230607">
    <property type="component" value="Chromosome 1"/>
</dbReference>
<protein>
    <submittedName>
        <fullName evidence="2">Uncharacterized protein</fullName>
    </submittedName>
</protein>
<keyword evidence="1" id="KW-0812">Transmembrane</keyword>
<keyword evidence="1" id="KW-1133">Transmembrane helix</keyword>
<feature type="transmembrane region" description="Helical" evidence="1">
    <location>
        <begin position="22"/>
        <end position="40"/>
    </location>
</feature>
<dbReference type="AlphaFoldDB" id="A0A2H1FCJ0"/>
<evidence type="ECO:0000256" key="1">
    <source>
        <dbReference type="SAM" id="Phobius"/>
    </source>
</evidence>
<keyword evidence="1" id="KW-0472">Membrane</keyword>